<organism evidence="9 10">
    <name type="scientific">Aquipseudomonas ullengensis</name>
    <dbReference type="NCBI Taxonomy" id="2759166"/>
    <lineage>
        <taxon>Bacteria</taxon>
        <taxon>Pseudomonadati</taxon>
        <taxon>Pseudomonadota</taxon>
        <taxon>Gammaproteobacteria</taxon>
        <taxon>Pseudomonadales</taxon>
        <taxon>Pseudomonadaceae</taxon>
        <taxon>Aquipseudomonas</taxon>
    </lineage>
</organism>
<feature type="binding site" evidence="4">
    <location>
        <begin position="108"/>
        <end position="110"/>
    </location>
    <ligand>
        <name>GTP</name>
        <dbReference type="ChEBI" id="CHEBI:37565"/>
    </ligand>
</feature>
<dbReference type="PANTHER" id="PTHR30314:SF3">
    <property type="entry name" value="MITOCHONDRIAL DIVISION PROTEIN FSZA"/>
    <property type="match status" value="1"/>
</dbReference>
<dbReference type="Pfam" id="PF12327">
    <property type="entry name" value="FtsZ_C"/>
    <property type="match status" value="1"/>
</dbReference>
<keyword evidence="4 6" id="KW-0717">Septation</keyword>
<dbReference type="GO" id="GO:0043093">
    <property type="term" value="P:FtsZ-dependent cytokinesis"/>
    <property type="evidence" value="ECO:0007669"/>
    <property type="project" value="UniProtKB-UniRule"/>
</dbReference>
<dbReference type="CDD" id="cd02201">
    <property type="entry name" value="FtsZ_type1"/>
    <property type="match status" value="1"/>
</dbReference>
<gene>
    <name evidence="4 9" type="primary">ftsZ</name>
    <name evidence="9" type="ORF">H3H51_11010</name>
</gene>
<dbReference type="SMART" id="SM00864">
    <property type="entry name" value="Tubulin"/>
    <property type="match status" value="1"/>
</dbReference>
<sequence>MFELVDTIPQSAVIKVIGVGGGGGNAVNHMIKDNIEGVEFICANTDAQALKNVGARSVLQLGPGVTKGLGAGTNPEIGRQAAMEDRERIAEVLRGADMVFITTGMGGGTGTGAAPIIAEVAKEMGILTVAVVTRPFPFEGRKRMQVADEGIRALAECVDSLITIPNEKLLTILGKDASLLSAFAKADDVLAGAVRGISDIMQRPGLMNVDFADVKTVMGEMGLAMMGTGCASGPNRAREATEAAIRNPLLEDVNLQGARGILVNITAGLDLSLGEYAAVGEIIEAFASEHATVKVGAVIDPDVRDELHVTVVATGLGARIEKPVKVIDNTVPTAVAAPAAVISAAPRAAEQPSVNYKDYERPTVQRQSLAGSAAAAKLNTQDDLDYLDIPAFLRRQAD</sequence>
<keyword evidence="2 4" id="KW-0547">Nucleotide-binding</keyword>
<dbReference type="SUPFAM" id="SSF55307">
    <property type="entry name" value="Tubulin C-terminal domain-like"/>
    <property type="match status" value="1"/>
</dbReference>
<dbReference type="GO" id="GO:0005525">
    <property type="term" value="F:GTP binding"/>
    <property type="evidence" value="ECO:0007669"/>
    <property type="project" value="UniProtKB-UniRule"/>
</dbReference>
<feature type="binding site" evidence="4">
    <location>
        <position position="143"/>
    </location>
    <ligand>
        <name>GTP</name>
        <dbReference type="ChEBI" id="CHEBI:37565"/>
    </ligand>
</feature>
<dbReference type="Gene3D" id="3.40.50.1440">
    <property type="entry name" value="Tubulin/FtsZ, GTPase domain"/>
    <property type="match status" value="1"/>
</dbReference>
<dbReference type="RefSeq" id="WP_183089087.1">
    <property type="nucleotide sequence ID" value="NZ_JACJUD010000003.1"/>
</dbReference>
<keyword evidence="3 4" id="KW-0342">GTP-binding</keyword>
<evidence type="ECO:0000313" key="10">
    <source>
        <dbReference type="Proteomes" id="UP000542720"/>
    </source>
</evidence>
<evidence type="ECO:0000259" key="7">
    <source>
        <dbReference type="SMART" id="SM00864"/>
    </source>
</evidence>
<evidence type="ECO:0000313" key="9">
    <source>
        <dbReference type="EMBL" id="MBB2495548.1"/>
    </source>
</evidence>
<feature type="binding site" evidence="4">
    <location>
        <begin position="21"/>
        <end position="25"/>
    </location>
    <ligand>
        <name>GTP</name>
        <dbReference type="ChEBI" id="CHEBI:37565"/>
    </ligand>
</feature>
<dbReference type="HAMAP" id="MF_00909">
    <property type="entry name" value="FtsZ"/>
    <property type="match status" value="1"/>
</dbReference>
<feature type="binding site" evidence="4">
    <location>
        <position position="139"/>
    </location>
    <ligand>
        <name>GTP</name>
        <dbReference type="ChEBI" id="CHEBI:37565"/>
    </ligand>
</feature>
<dbReference type="InterPro" id="IPR020805">
    <property type="entry name" value="Cell_div_FtsZ_CS"/>
</dbReference>
<dbReference type="GO" id="GO:0000917">
    <property type="term" value="P:division septum assembly"/>
    <property type="evidence" value="ECO:0007669"/>
    <property type="project" value="UniProtKB-KW"/>
</dbReference>
<dbReference type="GO" id="GO:0051258">
    <property type="term" value="P:protein polymerization"/>
    <property type="evidence" value="ECO:0007669"/>
    <property type="project" value="UniProtKB-UniRule"/>
</dbReference>
<dbReference type="InterPro" id="IPR037103">
    <property type="entry name" value="Tubulin/FtsZ-like_C"/>
</dbReference>
<comment type="subunit">
    <text evidence="4">Homodimer. Polymerizes to form a dynamic ring structure in a strictly GTP-dependent manner. Interacts directly with several other division proteins.</text>
</comment>
<evidence type="ECO:0000256" key="1">
    <source>
        <dbReference type="ARBA" id="ARBA00009690"/>
    </source>
</evidence>
<feature type="binding site" evidence="4">
    <location>
        <position position="187"/>
    </location>
    <ligand>
        <name>GTP</name>
        <dbReference type="ChEBI" id="CHEBI:37565"/>
    </ligand>
</feature>
<dbReference type="Gene3D" id="3.30.1330.20">
    <property type="entry name" value="Tubulin/FtsZ, C-terminal domain"/>
    <property type="match status" value="1"/>
</dbReference>
<protein>
    <recommendedName>
        <fullName evidence="4 5">Cell division protein FtsZ</fullName>
    </recommendedName>
</protein>
<dbReference type="Pfam" id="PF00091">
    <property type="entry name" value="Tubulin"/>
    <property type="match status" value="1"/>
</dbReference>
<dbReference type="GO" id="GO:0005737">
    <property type="term" value="C:cytoplasm"/>
    <property type="evidence" value="ECO:0007669"/>
    <property type="project" value="UniProtKB-SubCell"/>
</dbReference>
<comment type="subcellular location">
    <subcellularLocation>
        <location evidence="4">Cytoplasm</location>
    </subcellularLocation>
    <text evidence="4">Assembles at midcell at the inner surface of the cytoplasmic membrane.</text>
</comment>
<evidence type="ECO:0000256" key="4">
    <source>
        <dbReference type="HAMAP-Rule" id="MF_00909"/>
    </source>
</evidence>
<keyword evidence="4" id="KW-0963">Cytoplasm</keyword>
<dbReference type="SUPFAM" id="SSF52490">
    <property type="entry name" value="Tubulin nucleotide-binding domain-like"/>
    <property type="match status" value="1"/>
</dbReference>
<dbReference type="PANTHER" id="PTHR30314">
    <property type="entry name" value="CELL DIVISION PROTEIN FTSZ-RELATED"/>
    <property type="match status" value="1"/>
</dbReference>
<dbReference type="GO" id="GO:0032153">
    <property type="term" value="C:cell division site"/>
    <property type="evidence" value="ECO:0007669"/>
    <property type="project" value="UniProtKB-UniRule"/>
</dbReference>
<dbReference type="InterPro" id="IPR024757">
    <property type="entry name" value="FtsZ_C"/>
</dbReference>
<dbReference type="InterPro" id="IPR008280">
    <property type="entry name" value="Tub_FtsZ_C"/>
</dbReference>
<dbReference type="InterPro" id="IPR003008">
    <property type="entry name" value="Tubulin_FtsZ_GTPase"/>
</dbReference>
<dbReference type="EMBL" id="JACJUD010000003">
    <property type="protein sequence ID" value="MBB2495548.1"/>
    <property type="molecule type" value="Genomic_DNA"/>
</dbReference>
<feature type="domain" description="Tubulin/FtsZ GTPase" evidence="7">
    <location>
        <begin position="13"/>
        <end position="205"/>
    </location>
</feature>
<dbReference type="InterPro" id="IPR045061">
    <property type="entry name" value="FtsZ/CetZ"/>
</dbReference>
<name>A0A7W4LLW1_9GAMM</name>
<evidence type="ECO:0000256" key="3">
    <source>
        <dbReference type="ARBA" id="ARBA00023134"/>
    </source>
</evidence>
<feature type="domain" description="Tubulin/FtsZ 2-layer sandwich" evidence="8">
    <location>
        <begin position="207"/>
        <end position="325"/>
    </location>
</feature>
<evidence type="ECO:0000256" key="5">
    <source>
        <dbReference type="NCBIfam" id="TIGR00065"/>
    </source>
</evidence>
<evidence type="ECO:0000256" key="6">
    <source>
        <dbReference type="RuleBase" id="RU000631"/>
    </source>
</evidence>
<comment type="caution">
    <text evidence="9">The sequence shown here is derived from an EMBL/GenBank/DDBJ whole genome shotgun (WGS) entry which is preliminary data.</text>
</comment>
<dbReference type="InterPro" id="IPR000158">
    <property type="entry name" value="Cell_div_FtsZ"/>
</dbReference>
<dbReference type="InterPro" id="IPR036525">
    <property type="entry name" value="Tubulin/FtsZ_GTPase_sf"/>
</dbReference>
<dbReference type="NCBIfam" id="TIGR00065">
    <property type="entry name" value="ftsZ"/>
    <property type="match status" value="1"/>
</dbReference>
<comment type="function">
    <text evidence="4 6">Essential cell division protein that forms a contractile ring structure (Z ring) at the future cell division site. The regulation of the ring assembly controls the timing and the location of cell division. One of the functions of the FtsZ ring is to recruit other cell division proteins to the septum to produce a new cell wall between the dividing cells. Binds GTP and shows GTPase activity.</text>
</comment>
<dbReference type="FunFam" id="3.40.50.1440:FF:000001">
    <property type="entry name" value="Cell division protein FtsZ"/>
    <property type="match status" value="1"/>
</dbReference>
<evidence type="ECO:0000259" key="8">
    <source>
        <dbReference type="SMART" id="SM00865"/>
    </source>
</evidence>
<keyword evidence="4 6" id="KW-0132">Cell division</keyword>
<dbReference type="AlphaFoldDB" id="A0A7W4LLW1"/>
<proteinExistence type="inferred from homology"/>
<keyword evidence="4 6" id="KW-0131">Cell cycle</keyword>
<dbReference type="Proteomes" id="UP000542720">
    <property type="component" value="Unassembled WGS sequence"/>
</dbReference>
<accession>A0A7W4LLW1</accession>
<reference evidence="9 10" key="1">
    <citation type="submission" date="2020-08" db="EMBL/GenBank/DDBJ databases">
        <authorList>
            <person name="Kim C.M."/>
        </authorList>
    </citation>
    <scope>NUCLEOTIDE SEQUENCE [LARGE SCALE GENOMIC DNA]</scope>
    <source>
        <strain evidence="9 10">UL070</strain>
    </source>
</reference>
<dbReference type="PRINTS" id="PR00423">
    <property type="entry name" value="CELLDVISFTSZ"/>
</dbReference>
<keyword evidence="10" id="KW-1185">Reference proteome</keyword>
<dbReference type="SMART" id="SM00865">
    <property type="entry name" value="Tubulin_C"/>
    <property type="match status" value="1"/>
</dbReference>
<dbReference type="GO" id="GO:0003924">
    <property type="term" value="F:GTPase activity"/>
    <property type="evidence" value="ECO:0007669"/>
    <property type="project" value="UniProtKB-UniRule"/>
</dbReference>
<dbReference type="PROSITE" id="PS01135">
    <property type="entry name" value="FTSZ_2"/>
    <property type="match status" value="1"/>
</dbReference>
<dbReference type="InterPro" id="IPR018316">
    <property type="entry name" value="Tubulin/FtsZ_2-layer-sand-dom"/>
</dbReference>
<comment type="similarity">
    <text evidence="1 4 6">Belongs to the FtsZ family.</text>
</comment>
<evidence type="ECO:0000256" key="2">
    <source>
        <dbReference type="ARBA" id="ARBA00022741"/>
    </source>
</evidence>